<dbReference type="InterPro" id="IPR001117">
    <property type="entry name" value="Cu-oxidase_2nd"/>
</dbReference>
<keyword evidence="2" id="KW-0560">Oxidoreductase</keyword>
<dbReference type="Pfam" id="PF00394">
    <property type="entry name" value="Cu-oxidase"/>
    <property type="match status" value="1"/>
</dbReference>
<dbReference type="Proteomes" id="UP001500051">
    <property type="component" value="Unassembled WGS sequence"/>
</dbReference>
<evidence type="ECO:0000259" key="6">
    <source>
        <dbReference type="Pfam" id="PF07732"/>
    </source>
</evidence>
<feature type="domain" description="Plastocyanin-like" evidence="6">
    <location>
        <begin position="62"/>
        <end position="167"/>
    </location>
</feature>
<feature type="domain" description="Plastocyanin-like" evidence="4">
    <location>
        <begin position="176"/>
        <end position="329"/>
    </location>
</feature>
<dbReference type="InterPro" id="IPR034279">
    <property type="entry name" value="CuRO_3_CopA"/>
</dbReference>
<dbReference type="InterPro" id="IPR045087">
    <property type="entry name" value="Cu-oxidase_fam"/>
</dbReference>
<dbReference type="PANTHER" id="PTHR11709">
    <property type="entry name" value="MULTI-COPPER OXIDASE"/>
    <property type="match status" value="1"/>
</dbReference>
<dbReference type="Gene3D" id="2.60.40.420">
    <property type="entry name" value="Cupredoxins - blue copper proteins"/>
    <property type="match status" value="3"/>
</dbReference>
<accession>A0ABP7E988</accession>
<dbReference type="CDD" id="cd13861">
    <property type="entry name" value="CuRO_1_CumA_like"/>
    <property type="match status" value="1"/>
</dbReference>
<dbReference type="SUPFAM" id="SSF49503">
    <property type="entry name" value="Cupredoxins"/>
    <property type="match status" value="3"/>
</dbReference>
<keyword evidence="8" id="KW-1185">Reference proteome</keyword>
<dbReference type="Pfam" id="PF07731">
    <property type="entry name" value="Cu-oxidase_2"/>
    <property type="match status" value="1"/>
</dbReference>
<dbReference type="CDD" id="cd13896">
    <property type="entry name" value="CuRO_3_CopA"/>
    <property type="match status" value="1"/>
</dbReference>
<dbReference type="PROSITE" id="PS00080">
    <property type="entry name" value="MULTICOPPER_OXIDASE2"/>
    <property type="match status" value="1"/>
</dbReference>
<evidence type="ECO:0000256" key="1">
    <source>
        <dbReference type="ARBA" id="ARBA00022723"/>
    </source>
</evidence>
<evidence type="ECO:0000313" key="7">
    <source>
        <dbReference type="EMBL" id="GAA3714024.1"/>
    </source>
</evidence>
<dbReference type="PANTHER" id="PTHR11709:SF394">
    <property type="entry name" value="FI03373P-RELATED"/>
    <property type="match status" value="1"/>
</dbReference>
<evidence type="ECO:0000259" key="5">
    <source>
        <dbReference type="Pfam" id="PF07731"/>
    </source>
</evidence>
<evidence type="ECO:0000256" key="3">
    <source>
        <dbReference type="ARBA" id="ARBA00023008"/>
    </source>
</evidence>
<dbReference type="CDD" id="cd13870">
    <property type="entry name" value="CuRO_2_CopA_like_1"/>
    <property type="match status" value="1"/>
</dbReference>
<name>A0ABP7E988_9ACTN</name>
<evidence type="ECO:0000313" key="8">
    <source>
        <dbReference type="Proteomes" id="UP001500051"/>
    </source>
</evidence>
<dbReference type="InterPro" id="IPR011706">
    <property type="entry name" value="Cu-oxidase_C"/>
</dbReference>
<dbReference type="InterPro" id="IPR008972">
    <property type="entry name" value="Cupredoxin"/>
</dbReference>
<feature type="domain" description="Plastocyanin-like" evidence="5">
    <location>
        <begin position="397"/>
        <end position="496"/>
    </location>
</feature>
<keyword evidence="1" id="KW-0479">Metal-binding</keyword>
<organism evidence="7 8">
    <name type="scientific">Microlunatus aurantiacus</name>
    <dbReference type="NCBI Taxonomy" id="446786"/>
    <lineage>
        <taxon>Bacteria</taxon>
        <taxon>Bacillati</taxon>
        <taxon>Actinomycetota</taxon>
        <taxon>Actinomycetes</taxon>
        <taxon>Propionibacteriales</taxon>
        <taxon>Propionibacteriaceae</taxon>
        <taxon>Microlunatus</taxon>
    </lineage>
</organism>
<proteinExistence type="predicted"/>
<sequence>MLGLAGTGAVVAVGAGLGIRRVLAGEPVGPADPAVAAAEARRPSSGRTIDRVLRARPTTVDLGGREVATWTYDGLLPAEPLRASVGDLMRVRLVNDLPQPTTIHWHGLALRNDMDGVPDLTMPAVAPGARFDYAFTVAHPGTYWFHPHVGPQLDTGLYAPLIVDDPAEPGRYDDEAVLVFDDWTDGWGDSPDVILARARRDGMGSMGMGDMGDMNGGGMGSGGMGMPTAADPLGSDTGDVRYPAHLVNGRLPAAPHVITARPGQRLRLRLINAGADTAYRFAVGGHRLSVTHTDGFPVEPVTVDTLIIGMGERYDVVVTTGDGVFPVVAVPEGKPDPAAFALLRTASSARPPADIRPPELTRQRLEYPMLQATPAAAVTARTPDRELAVTLSMADGGRRWLINGKAYGQHDPLPVRSGERVRLVIDNRSMMFHPLHLHGHTFSVAGTSGRGFRKDTINVLPMQRVSVDFDADNPGQWLSHCHNIYHGELGMMTVLSYRS</sequence>
<comment type="caution">
    <text evidence="7">The sequence shown here is derived from an EMBL/GenBank/DDBJ whole genome shotgun (WGS) entry which is preliminary data.</text>
</comment>
<evidence type="ECO:0000256" key="2">
    <source>
        <dbReference type="ARBA" id="ARBA00023002"/>
    </source>
</evidence>
<dbReference type="InterPro" id="IPR002355">
    <property type="entry name" value="Cu_oxidase_Cu_BS"/>
</dbReference>
<reference evidence="8" key="1">
    <citation type="journal article" date="2019" name="Int. J. Syst. Evol. Microbiol.">
        <title>The Global Catalogue of Microorganisms (GCM) 10K type strain sequencing project: providing services to taxonomists for standard genome sequencing and annotation.</title>
        <authorList>
            <consortium name="The Broad Institute Genomics Platform"/>
            <consortium name="The Broad Institute Genome Sequencing Center for Infectious Disease"/>
            <person name="Wu L."/>
            <person name="Ma J."/>
        </authorList>
    </citation>
    <scope>NUCLEOTIDE SEQUENCE [LARGE SCALE GENOMIC DNA]</scope>
    <source>
        <strain evidence="8">JCM 16548</strain>
    </source>
</reference>
<dbReference type="InterPro" id="IPR011707">
    <property type="entry name" value="Cu-oxidase-like_N"/>
</dbReference>
<keyword evidence="3" id="KW-0186">Copper</keyword>
<gene>
    <name evidence="7" type="ORF">GCM10022204_36400</name>
</gene>
<protein>
    <submittedName>
        <fullName evidence="7">Multicopper oxidase family protein</fullName>
    </submittedName>
</protein>
<dbReference type="Pfam" id="PF07732">
    <property type="entry name" value="Cu-oxidase_3"/>
    <property type="match status" value="1"/>
</dbReference>
<dbReference type="EMBL" id="BAAAYX010000019">
    <property type="protein sequence ID" value="GAA3714024.1"/>
    <property type="molecule type" value="Genomic_DNA"/>
</dbReference>
<evidence type="ECO:0000259" key="4">
    <source>
        <dbReference type="Pfam" id="PF00394"/>
    </source>
</evidence>